<evidence type="ECO:0000313" key="1">
    <source>
        <dbReference type="EMBL" id="KAH7942584.1"/>
    </source>
</evidence>
<name>A0ACB8CIQ5_DERSI</name>
<dbReference type="Proteomes" id="UP000821865">
    <property type="component" value="Chromosome 7"/>
</dbReference>
<proteinExistence type="predicted"/>
<protein>
    <submittedName>
        <fullName evidence="1">Uncharacterized protein</fullName>
    </submittedName>
</protein>
<accession>A0ACB8CIQ5</accession>
<keyword evidence="2" id="KW-1185">Reference proteome</keyword>
<reference evidence="1" key="1">
    <citation type="submission" date="2020-05" db="EMBL/GenBank/DDBJ databases">
        <title>Large-scale comparative analyses of tick genomes elucidate their genetic diversity and vector capacities.</title>
        <authorList>
            <person name="Jia N."/>
            <person name="Wang J."/>
            <person name="Shi W."/>
            <person name="Du L."/>
            <person name="Sun Y."/>
            <person name="Zhan W."/>
            <person name="Jiang J."/>
            <person name="Wang Q."/>
            <person name="Zhang B."/>
            <person name="Ji P."/>
            <person name="Sakyi L.B."/>
            <person name="Cui X."/>
            <person name="Yuan T."/>
            <person name="Jiang B."/>
            <person name="Yang W."/>
            <person name="Lam T.T.-Y."/>
            <person name="Chang Q."/>
            <person name="Ding S."/>
            <person name="Wang X."/>
            <person name="Zhu J."/>
            <person name="Ruan X."/>
            <person name="Zhao L."/>
            <person name="Wei J."/>
            <person name="Que T."/>
            <person name="Du C."/>
            <person name="Cheng J."/>
            <person name="Dai P."/>
            <person name="Han X."/>
            <person name="Huang E."/>
            <person name="Gao Y."/>
            <person name="Liu J."/>
            <person name="Shao H."/>
            <person name="Ye R."/>
            <person name="Li L."/>
            <person name="Wei W."/>
            <person name="Wang X."/>
            <person name="Wang C."/>
            <person name="Yang T."/>
            <person name="Huo Q."/>
            <person name="Li W."/>
            <person name="Guo W."/>
            <person name="Chen H."/>
            <person name="Zhou L."/>
            <person name="Ni X."/>
            <person name="Tian J."/>
            <person name="Zhou Y."/>
            <person name="Sheng Y."/>
            <person name="Liu T."/>
            <person name="Pan Y."/>
            <person name="Xia L."/>
            <person name="Li J."/>
            <person name="Zhao F."/>
            <person name="Cao W."/>
        </authorList>
    </citation>
    <scope>NUCLEOTIDE SEQUENCE</scope>
    <source>
        <strain evidence="1">Dsil-2018</strain>
    </source>
</reference>
<comment type="caution">
    <text evidence="1">The sequence shown here is derived from an EMBL/GenBank/DDBJ whole genome shotgun (WGS) entry which is preliminary data.</text>
</comment>
<gene>
    <name evidence="1" type="ORF">HPB49_025605</name>
</gene>
<evidence type="ECO:0000313" key="2">
    <source>
        <dbReference type="Proteomes" id="UP000821865"/>
    </source>
</evidence>
<organism evidence="1 2">
    <name type="scientific">Dermacentor silvarum</name>
    <name type="common">Tick</name>
    <dbReference type="NCBI Taxonomy" id="543639"/>
    <lineage>
        <taxon>Eukaryota</taxon>
        <taxon>Metazoa</taxon>
        <taxon>Ecdysozoa</taxon>
        <taxon>Arthropoda</taxon>
        <taxon>Chelicerata</taxon>
        <taxon>Arachnida</taxon>
        <taxon>Acari</taxon>
        <taxon>Parasitiformes</taxon>
        <taxon>Ixodida</taxon>
        <taxon>Ixodoidea</taxon>
        <taxon>Ixodidae</taxon>
        <taxon>Rhipicephalinae</taxon>
        <taxon>Dermacentor</taxon>
    </lineage>
</organism>
<sequence>MPAVAAGTAQKAAVSALAVRKTTQDWPKLQRQFIFHFSVLFGWFRGPKCDECKPLPGCLHGHCTKPLECICDPGWTGIFCHIPVCSPKCHHEHGYCARPNECRCRVGWMGENCSQCCPYPGCRHGSCNKPWECTCEPGWGGMLCDKPLPPACEATDPPPCAEGTTCIDMPDGGFKCACPEGAQASNCTAATSERRRTMLR</sequence>
<dbReference type="EMBL" id="CM023476">
    <property type="protein sequence ID" value="KAH7942584.1"/>
    <property type="molecule type" value="Genomic_DNA"/>
</dbReference>